<dbReference type="GO" id="GO:0008408">
    <property type="term" value="F:3'-5' exonuclease activity"/>
    <property type="evidence" value="ECO:0007669"/>
    <property type="project" value="InterPro"/>
</dbReference>
<feature type="domain" description="DNA polymerase III beta sliding clamp central" evidence="12">
    <location>
        <begin position="130"/>
        <end position="243"/>
    </location>
</feature>
<dbReference type="PANTHER" id="PTHR30478:SF0">
    <property type="entry name" value="BETA SLIDING CLAMP"/>
    <property type="match status" value="1"/>
</dbReference>
<keyword evidence="5 10" id="KW-0808">Transferase</keyword>
<keyword evidence="7 10" id="KW-0235">DNA replication</keyword>
<comment type="similarity">
    <text evidence="2 10">Belongs to the beta sliding clamp family.</text>
</comment>
<evidence type="ECO:0000256" key="9">
    <source>
        <dbReference type="ARBA" id="ARBA00023125"/>
    </source>
</evidence>
<dbReference type="SUPFAM" id="SSF55979">
    <property type="entry name" value="DNA clamp"/>
    <property type="match status" value="3"/>
</dbReference>
<dbReference type="GO" id="GO:0003677">
    <property type="term" value="F:DNA binding"/>
    <property type="evidence" value="ECO:0007669"/>
    <property type="project" value="UniProtKB-UniRule"/>
</dbReference>
<dbReference type="InterPro" id="IPR022634">
    <property type="entry name" value="DNA_polIII_beta_N"/>
</dbReference>
<keyword evidence="4 10" id="KW-0963">Cytoplasm</keyword>
<sequence>MKFSAKKESLVDKLSLCSSIAEKRQTIPILSNILLKANNGKLTIVATDLERQLSLIVLDCSIADDGETTVSARKLFELIRSVPDDTELNFQVIENQLEISALSFQADLAVLPVQDFPFVDLEDHNFNISLDGSKFCKVLESTSFAMASADVRYYLNGLLFETAQKKINMVATDGHRLAWGSYAHSEDLEDKKLIIPRSTALELQRILNLFPEEISFSSNNSQLKIESKNFTFISKLIEGAYPDYKKVFPSGEEQSLATSKSPILTALSRSAVLSNEKFRGVKFELTKGKLKILANNPNKESAEEELIVDYSGQDLEIGFNINYVQESLNYLPGDDIEFVFFGSENSCLVKNSSSDDLVHVIMPMRL</sequence>
<evidence type="ECO:0000256" key="5">
    <source>
        <dbReference type="ARBA" id="ARBA00022679"/>
    </source>
</evidence>
<dbReference type="Gene3D" id="3.70.10.10">
    <property type="match status" value="1"/>
</dbReference>
<dbReference type="NCBIfam" id="TIGR00663">
    <property type="entry name" value="dnan"/>
    <property type="match status" value="1"/>
</dbReference>
<dbReference type="Pfam" id="PF02767">
    <property type="entry name" value="DNA_pol3_beta_2"/>
    <property type="match status" value="1"/>
</dbReference>
<name>A0A937HZU2_9GAMM</name>
<dbReference type="PANTHER" id="PTHR30478">
    <property type="entry name" value="DNA POLYMERASE III SUBUNIT BETA"/>
    <property type="match status" value="1"/>
</dbReference>
<proteinExistence type="inferred from homology"/>
<dbReference type="Proteomes" id="UP000744438">
    <property type="component" value="Unassembled WGS sequence"/>
</dbReference>
<evidence type="ECO:0000256" key="6">
    <source>
        <dbReference type="ARBA" id="ARBA00022695"/>
    </source>
</evidence>
<evidence type="ECO:0000256" key="4">
    <source>
        <dbReference type="ARBA" id="ARBA00022490"/>
    </source>
</evidence>
<comment type="function">
    <text evidence="10">Confers DNA tethering and processivity to DNA polymerases and other proteins. Acts as a clamp, forming a ring around DNA (a reaction catalyzed by the clamp-loading complex) which diffuses in an ATP-independent manner freely and bidirectionally along dsDNA. Initially characterized for its ability to contact the catalytic subunit of DNA polymerase III (Pol III), a complex, multichain enzyme responsible for most of the replicative synthesis in bacteria; Pol III exhibits 3'-5' exonuclease proofreading activity. The beta chain is required for initiation of replication as well as for processivity of DNA replication.</text>
</comment>
<evidence type="ECO:0000313" key="15">
    <source>
        <dbReference type="Proteomes" id="UP000744438"/>
    </source>
</evidence>
<dbReference type="GO" id="GO:0009360">
    <property type="term" value="C:DNA polymerase III complex"/>
    <property type="evidence" value="ECO:0007669"/>
    <property type="project" value="InterPro"/>
</dbReference>
<organism evidence="14 15">
    <name type="scientific">SAR86 cluster bacterium</name>
    <dbReference type="NCBI Taxonomy" id="2030880"/>
    <lineage>
        <taxon>Bacteria</taxon>
        <taxon>Pseudomonadati</taxon>
        <taxon>Pseudomonadota</taxon>
        <taxon>Gammaproteobacteria</taxon>
        <taxon>SAR86 cluster</taxon>
    </lineage>
</organism>
<evidence type="ECO:0000256" key="2">
    <source>
        <dbReference type="ARBA" id="ARBA00010752"/>
    </source>
</evidence>
<protein>
    <recommendedName>
        <fullName evidence="3 10">Beta sliding clamp</fullName>
    </recommendedName>
</protein>
<dbReference type="SMART" id="SM00480">
    <property type="entry name" value="POL3Bc"/>
    <property type="match status" value="1"/>
</dbReference>
<gene>
    <name evidence="14" type="ORF">ISQ63_01145</name>
</gene>
<keyword evidence="8 10" id="KW-0239">DNA-directed DNA polymerase</keyword>
<reference evidence="14" key="1">
    <citation type="submission" date="2020-10" db="EMBL/GenBank/DDBJ databases">
        <title>Microbiome of the Black Sea water column analyzed by genome centric metagenomics.</title>
        <authorList>
            <person name="Cabello-Yeves P.J."/>
            <person name="Callieri C."/>
            <person name="Picazo A."/>
            <person name="Mehrshad M."/>
            <person name="Haro-Moreno J.M."/>
            <person name="Roda-Garcia J."/>
            <person name="Dzembekova N."/>
            <person name="Slabakova V."/>
            <person name="Slabakova N."/>
            <person name="Moncheva S."/>
            <person name="Rodriguez-Valera F."/>
        </authorList>
    </citation>
    <scope>NUCLEOTIDE SEQUENCE</scope>
    <source>
        <strain evidence="14">BS307-5m-G49</strain>
    </source>
</reference>
<dbReference type="AlphaFoldDB" id="A0A937HZU2"/>
<feature type="domain" description="DNA polymerase III beta sliding clamp N-terminal" evidence="11">
    <location>
        <begin position="1"/>
        <end position="119"/>
    </location>
</feature>
<dbReference type="GO" id="GO:0005737">
    <property type="term" value="C:cytoplasm"/>
    <property type="evidence" value="ECO:0007669"/>
    <property type="project" value="UniProtKB-SubCell"/>
</dbReference>
<comment type="caution">
    <text evidence="14">The sequence shown here is derived from an EMBL/GenBank/DDBJ whole genome shotgun (WGS) entry which is preliminary data.</text>
</comment>
<evidence type="ECO:0000313" key="14">
    <source>
        <dbReference type="EMBL" id="MBL6811470.1"/>
    </source>
</evidence>
<dbReference type="GO" id="GO:0003887">
    <property type="term" value="F:DNA-directed DNA polymerase activity"/>
    <property type="evidence" value="ECO:0007669"/>
    <property type="project" value="UniProtKB-UniRule"/>
</dbReference>
<dbReference type="InterPro" id="IPR022637">
    <property type="entry name" value="DNA_polIII_beta_cen"/>
</dbReference>
<evidence type="ECO:0000256" key="1">
    <source>
        <dbReference type="ARBA" id="ARBA00004496"/>
    </source>
</evidence>
<evidence type="ECO:0000259" key="12">
    <source>
        <dbReference type="Pfam" id="PF02767"/>
    </source>
</evidence>
<evidence type="ECO:0000256" key="7">
    <source>
        <dbReference type="ARBA" id="ARBA00022705"/>
    </source>
</evidence>
<evidence type="ECO:0000259" key="11">
    <source>
        <dbReference type="Pfam" id="PF00712"/>
    </source>
</evidence>
<dbReference type="CDD" id="cd00140">
    <property type="entry name" value="beta_clamp"/>
    <property type="match status" value="1"/>
</dbReference>
<dbReference type="Gene3D" id="3.10.150.10">
    <property type="entry name" value="DNA Polymerase III, subunit A, domain 2"/>
    <property type="match status" value="1"/>
</dbReference>
<feature type="domain" description="DNA polymerase III beta sliding clamp C-terminal" evidence="13">
    <location>
        <begin position="245"/>
        <end position="365"/>
    </location>
</feature>
<dbReference type="InterPro" id="IPR001001">
    <property type="entry name" value="DNA_polIII_beta"/>
</dbReference>
<comment type="subunit">
    <text evidence="10">Forms a ring-shaped head-to-tail homodimer around DNA.</text>
</comment>
<dbReference type="GO" id="GO:0006271">
    <property type="term" value="P:DNA strand elongation involved in DNA replication"/>
    <property type="evidence" value="ECO:0007669"/>
    <property type="project" value="TreeGrafter"/>
</dbReference>
<evidence type="ECO:0000256" key="3">
    <source>
        <dbReference type="ARBA" id="ARBA00021035"/>
    </source>
</evidence>
<evidence type="ECO:0000256" key="8">
    <source>
        <dbReference type="ARBA" id="ARBA00022932"/>
    </source>
</evidence>
<accession>A0A937HZU2</accession>
<evidence type="ECO:0000256" key="10">
    <source>
        <dbReference type="PIRNR" id="PIRNR000804"/>
    </source>
</evidence>
<keyword evidence="6 10" id="KW-0548">Nucleotidyltransferase</keyword>
<comment type="subcellular location">
    <subcellularLocation>
        <location evidence="1 10">Cytoplasm</location>
    </subcellularLocation>
</comment>
<dbReference type="InterPro" id="IPR022635">
    <property type="entry name" value="DNA_polIII_beta_C"/>
</dbReference>
<dbReference type="PIRSF" id="PIRSF000804">
    <property type="entry name" value="DNA_pol_III_b"/>
    <property type="match status" value="1"/>
</dbReference>
<dbReference type="Pfam" id="PF02768">
    <property type="entry name" value="DNA_pol3_beta_3"/>
    <property type="match status" value="1"/>
</dbReference>
<dbReference type="InterPro" id="IPR046938">
    <property type="entry name" value="DNA_clamp_sf"/>
</dbReference>
<dbReference type="Pfam" id="PF00712">
    <property type="entry name" value="DNA_pol3_beta"/>
    <property type="match status" value="1"/>
</dbReference>
<evidence type="ECO:0000259" key="13">
    <source>
        <dbReference type="Pfam" id="PF02768"/>
    </source>
</evidence>
<keyword evidence="9" id="KW-0238">DNA-binding</keyword>
<dbReference type="EMBL" id="JADHQC010000003">
    <property type="protein sequence ID" value="MBL6811470.1"/>
    <property type="molecule type" value="Genomic_DNA"/>
</dbReference>